<comment type="caution">
    <text evidence="12">The sequence shown here is derived from an EMBL/GenBank/DDBJ whole genome shotgun (WGS) entry which is preliminary data.</text>
</comment>
<evidence type="ECO:0000259" key="11">
    <source>
        <dbReference type="PROSITE" id="PS50238"/>
    </source>
</evidence>
<evidence type="ECO:0000259" key="10">
    <source>
        <dbReference type="PROSITE" id="PS50081"/>
    </source>
</evidence>
<keyword evidence="3" id="KW-0645">Protease</keyword>
<evidence type="ECO:0000256" key="7">
    <source>
        <dbReference type="ARBA" id="ARBA00023049"/>
    </source>
</evidence>
<comment type="cofactor">
    <cofactor evidence="1">
        <name>Zn(2+)</name>
        <dbReference type="ChEBI" id="CHEBI:29105"/>
    </cofactor>
</comment>
<dbReference type="InterPro" id="IPR000718">
    <property type="entry name" value="Peptidase_M13"/>
</dbReference>
<dbReference type="Pfam" id="PF00130">
    <property type="entry name" value="C1_1"/>
    <property type="match status" value="1"/>
</dbReference>
<evidence type="ECO:0000256" key="2">
    <source>
        <dbReference type="ARBA" id="ARBA00007357"/>
    </source>
</evidence>
<dbReference type="CDD" id="cd20821">
    <property type="entry name" value="C1_MgcRacGAP"/>
    <property type="match status" value="1"/>
</dbReference>
<keyword evidence="7" id="KW-0482">Metalloprotease</keyword>
<dbReference type="Pfam" id="PF01431">
    <property type="entry name" value="Peptidase_M13"/>
    <property type="match status" value="1"/>
</dbReference>
<keyword evidence="6" id="KW-0862">Zinc</keyword>
<feature type="coiled-coil region" evidence="8">
    <location>
        <begin position="68"/>
        <end position="95"/>
    </location>
</feature>
<organism evidence="12 13">
    <name type="scientific">Steinernema hermaphroditum</name>
    <dbReference type="NCBI Taxonomy" id="289476"/>
    <lineage>
        <taxon>Eukaryota</taxon>
        <taxon>Metazoa</taxon>
        <taxon>Ecdysozoa</taxon>
        <taxon>Nematoda</taxon>
        <taxon>Chromadorea</taxon>
        <taxon>Rhabditida</taxon>
        <taxon>Tylenchina</taxon>
        <taxon>Panagrolaimomorpha</taxon>
        <taxon>Strongyloidoidea</taxon>
        <taxon>Steinernematidae</taxon>
        <taxon>Steinernema</taxon>
    </lineage>
</organism>
<evidence type="ECO:0000256" key="8">
    <source>
        <dbReference type="SAM" id="Coils"/>
    </source>
</evidence>
<dbReference type="Gene3D" id="1.10.555.10">
    <property type="entry name" value="Rho GTPase activation protein"/>
    <property type="match status" value="1"/>
</dbReference>
<dbReference type="SUPFAM" id="SSF57889">
    <property type="entry name" value="Cysteine-rich domain"/>
    <property type="match status" value="1"/>
</dbReference>
<feature type="domain" description="Phorbol-ester/DAG-type" evidence="10">
    <location>
        <begin position="272"/>
        <end position="321"/>
    </location>
</feature>
<gene>
    <name evidence="12" type="ORF">QR680_001367</name>
</gene>
<dbReference type="PANTHER" id="PTHR11733:SF237">
    <property type="entry name" value="NEPRILYSIN-LIKE 4"/>
    <property type="match status" value="1"/>
</dbReference>
<dbReference type="Gene3D" id="3.30.60.20">
    <property type="match status" value="1"/>
</dbReference>
<name>A0AA39GZX4_9BILA</name>
<evidence type="ECO:0000256" key="4">
    <source>
        <dbReference type="ARBA" id="ARBA00022723"/>
    </source>
</evidence>
<evidence type="ECO:0000256" key="3">
    <source>
        <dbReference type="ARBA" id="ARBA00022670"/>
    </source>
</evidence>
<dbReference type="GO" id="GO:0007165">
    <property type="term" value="P:signal transduction"/>
    <property type="evidence" value="ECO:0007669"/>
    <property type="project" value="InterPro"/>
</dbReference>
<dbReference type="GO" id="GO:0005886">
    <property type="term" value="C:plasma membrane"/>
    <property type="evidence" value="ECO:0007669"/>
    <property type="project" value="TreeGrafter"/>
</dbReference>
<dbReference type="GO" id="GO:0016485">
    <property type="term" value="P:protein processing"/>
    <property type="evidence" value="ECO:0007669"/>
    <property type="project" value="TreeGrafter"/>
</dbReference>
<dbReference type="PANTHER" id="PTHR11733">
    <property type="entry name" value="ZINC METALLOPROTEASE FAMILY M13 NEPRILYSIN-RELATED"/>
    <property type="match status" value="1"/>
</dbReference>
<dbReference type="PROSITE" id="PS50238">
    <property type="entry name" value="RHOGAP"/>
    <property type="match status" value="1"/>
</dbReference>
<evidence type="ECO:0000313" key="13">
    <source>
        <dbReference type="Proteomes" id="UP001175271"/>
    </source>
</evidence>
<feature type="domain" description="Rho-GAP" evidence="11">
    <location>
        <begin position="339"/>
        <end position="521"/>
    </location>
</feature>
<reference evidence="12" key="1">
    <citation type="submission" date="2023-06" db="EMBL/GenBank/DDBJ databases">
        <title>Genomic analysis of the entomopathogenic nematode Steinernema hermaphroditum.</title>
        <authorList>
            <person name="Schwarz E.M."/>
            <person name="Heppert J.K."/>
            <person name="Baniya A."/>
            <person name="Schwartz H.T."/>
            <person name="Tan C.-H."/>
            <person name="Antoshechkin I."/>
            <person name="Sternberg P.W."/>
            <person name="Goodrich-Blair H."/>
            <person name="Dillman A.R."/>
        </authorList>
    </citation>
    <scope>NUCLEOTIDE SEQUENCE</scope>
    <source>
        <strain evidence="12">PS9179</strain>
        <tissue evidence="12">Whole animal</tissue>
    </source>
</reference>
<comment type="similarity">
    <text evidence="2">Belongs to the peptidase M13 family.</text>
</comment>
<dbReference type="CDD" id="cd08662">
    <property type="entry name" value="M13"/>
    <property type="match status" value="1"/>
</dbReference>
<dbReference type="SMART" id="SM00109">
    <property type="entry name" value="C1"/>
    <property type="match status" value="1"/>
</dbReference>
<dbReference type="InterPro" id="IPR000198">
    <property type="entry name" value="RhoGAP_dom"/>
</dbReference>
<keyword evidence="13" id="KW-1185">Reference proteome</keyword>
<dbReference type="InterPro" id="IPR002219">
    <property type="entry name" value="PKC_DAG/PE"/>
</dbReference>
<dbReference type="SMART" id="SM00324">
    <property type="entry name" value="RhoGAP"/>
    <property type="match status" value="1"/>
</dbReference>
<dbReference type="PROSITE" id="PS00479">
    <property type="entry name" value="ZF_DAG_PE_1"/>
    <property type="match status" value="1"/>
</dbReference>
<dbReference type="InterPro" id="IPR008936">
    <property type="entry name" value="Rho_GTPase_activation_prot"/>
</dbReference>
<dbReference type="InterPro" id="IPR046349">
    <property type="entry name" value="C1-like_sf"/>
</dbReference>
<dbReference type="InterPro" id="IPR018497">
    <property type="entry name" value="Peptidase_M13_C"/>
</dbReference>
<dbReference type="Gene3D" id="3.40.390.10">
    <property type="entry name" value="Collagenase (Catalytic Domain)"/>
    <property type="match status" value="1"/>
</dbReference>
<protein>
    <recommendedName>
        <fullName evidence="14">Phorbol-ester/DAG-type domain-containing protein</fullName>
    </recommendedName>
</protein>
<evidence type="ECO:0000256" key="6">
    <source>
        <dbReference type="ARBA" id="ARBA00022833"/>
    </source>
</evidence>
<dbReference type="Proteomes" id="UP001175271">
    <property type="component" value="Unassembled WGS sequence"/>
</dbReference>
<accession>A0AA39GZX4</accession>
<dbReference type="InterPro" id="IPR008753">
    <property type="entry name" value="Peptidase_M13_N"/>
</dbReference>
<dbReference type="GO" id="GO:0004222">
    <property type="term" value="F:metalloendopeptidase activity"/>
    <property type="evidence" value="ECO:0007669"/>
    <property type="project" value="InterPro"/>
</dbReference>
<keyword evidence="4" id="KW-0479">Metal-binding</keyword>
<keyword evidence="8" id="KW-0175">Coiled coil</keyword>
<proteinExistence type="inferred from homology"/>
<evidence type="ECO:0000313" key="12">
    <source>
        <dbReference type="EMBL" id="KAK0395634.1"/>
    </source>
</evidence>
<dbReference type="Pfam" id="PF00620">
    <property type="entry name" value="RhoGAP"/>
    <property type="match status" value="1"/>
</dbReference>
<dbReference type="PROSITE" id="PS50081">
    <property type="entry name" value="ZF_DAG_PE_2"/>
    <property type="match status" value="1"/>
</dbReference>
<sequence length="1302" mass="147669">MFQDYLAVHTVPIDEFLNLQLETLDFQAEILSLIRQQEHQKELLTCFKKKVRVMSGYKDQLGDAKCTISKLINENHGLRSELNDLRSKLMEQSRTLAEYRSFSNLVPLTGRPSMIAESSIAEAGNENASEVHSSVIDQAYSATKRIKERILEGDLRMKRRRVSVNAVKDRHFKLKTPLQPIDDVPIAEEEDKQILYEACSKKSTPKLRRSFSESRLVELVDKNADADEDQKIDRASKVDAFSPRYGASSVDDLRASEPSASDESCDDILSRKHNFISKRIFLRDACDICGKLFRFGINVLKCSDCRLTCHLLCRREAPRPCAPRNFGSSIKSDRRSVRPRLADFCPDFSPMVPHIVIHLVVQIDRYHLSTPRLYEATGSDEQVGELLKQFRNSRCVPTMDELGGVVLSDCLKRFLSELRDPLIPLTSYSEFLRSSKNEDQLIQLIEELPVPNRETLSFLCQHWQRVSECSQVNEMDLAKLASCVGPVVFGANLLPNALSSGEDKTCFDAMRAILALPMNTWVHLATVTQNTTRGSCTPSQRTPMRSNVRPSINGTPAGPSRITTIILGLGVGETEAMERFAIPLLFVSLLAAAEGLSVAPKRALFTPGDVQVGTSPGFQKAAAHFLSSVNMSVNPCDDFFEFACGKWIANNPIPDDLTGYGHFHALREKVSAEMKDLYESSVTSSSSAINKVKQIYRACMDTERLDKARSSELLQELKNFGYWPIVHGAHWSREDFDLTELLINIGQSRAMDVFIDIYVSPDQKNVTRRMLHVDQGNLGLGSGSREYYLNDTRYGKQMKAYEDYMIAKIRLVVEDAGVNRTLGQIKSDVNEILTFERNLAKTLVPEEDRRNFSKMYNIRKLGDLDTLMPIINWDKYFRSLIPFEMHDYLNSNPDIVINEIDFLEKLTALLQSTDPRVITNYVLWRYTGSWSFQLDERFDNAQQDFLKALLGKKSKSPRWKDCQSAAGSRMAYASGALYVRAHFDKADKDAALAMIDDLHGAFRELVLTNNWMEDKTRDIALEKAKEMQSLIGFPDFIYNDTALDEYYAKLHLEADDSYPQLVQKASKWAQERAFERLLEPVDRAEFGISSAVVNAFYSSLKNGITFPAAILQAPFFDRDFPRAVNYAGIGAVIGHEITHGFDDQGSQFDKIGNLHNWWDPETQKRFMDRTNCIVQQYSEYEVPGTELKINGKLTQGENIADNGGIKEAYKAYRRFLDKLGHEEKRLPGLEQYSNEQIFFMSYAQTWCGHTKPEALIRQILTDPHAPLRFRVNGVVINQPEFAHAFNCPAGSKMNPSQRCVVW</sequence>
<dbReference type="PROSITE" id="PS51885">
    <property type="entry name" value="NEPRILYSIN"/>
    <property type="match status" value="1"/>
</dbReference>
<dbReference type="SUPFAM" id="SSF55486">
    <property type="entry name" value="Metalloproteases ('zincins'), catalytic domain"/>
    <property type="match status" value="1"/>
</dbReference>
<evidence type="ECO:0000256" key="1">
    <source>
        <dbReference type="ARBA" id="ARBA00001947"/>
    </source>
</evidence>
<dbReference type="PRINTS" id="PR00786">
    <property type="entry name" value="NEPRILYSIN"/>
</dbReference>
<evidence type="ECO:0000256" key="9">
    <source>
        <dbReference type="SAM" id="MobiDB-lite"/>
    </source>
</evidence>
<keyword evidence="5" id="KW-0378">Hydrolase</keyword>
<dbReference type="GO" id="GO:0046872">
    <property type="term" value="F:metal ion binding"/>
    <property type="evidence" value="ECO:0007669"/>
    <property type="project" value="UniProtKB-KW"/>
</dbReference>
<dbReference type="EMBL" id="JAUCMV010000005">
    <property type="protein sequence ID" value="KAK0395634.1"/>
    <property type="molecule type" value="Genomic_DNA"/>
</dbReference>
<dbReference type="InterPro" id="IPR042089">
    <property type="entry name" value="Peptidase_M13_dom_2"/>
</dbReference>
<dbReference type="SUPFAM" id="SSF48350">
    <property type="entry name" value="GTPase activation domain, GAP"/>
    <property type="match status" value="1"/>
</dbReference>
<evidence type="ECO:0000256" key="5">
    <source>
        <dbReference type="ARBA" id="ARBA00022801"/>
    </source>
</evidence>
<dbReference type="Gene3D" id="1.10.1380.10">
    <property type="entry name" value="Neutral endopeptidase , domain2"/>
    <property type="match status" value="1"/>
</dbReference>
<dbReference type="InterPro" id="IPR024079">
    <property type="entry name" value="MetalloPept_cat_dom_sf"/>
</dbReference>
<feature type="region of interest" description="Disordered" evidence="9">
    <location>
        <begin position="532"/>
        <end position="554"/>
    </location>
</feature>
<dbReference type="Pfam" id="PF05649">
    <property type="entry name" value="Peptidase_M13_N"/>
    <property type="match status" value="1"/>
</dbReference>
<evidence type="ECO:0008006" key="14">
    <source>
        <dbReference type="Google" id="ProtNLM"/>
    </source>
</evidence>